<gene>
    <name evidence="1" type="ORF">MNBD_ALPHA04-2223</name>
</gene>
<reference evidence="1" key="1">
    <citation type="submission" date="2018-06" db="EMBL/GenBank/DDBJ databases">
        <authorList>
            <person name="Zhirakovskaya E."/>
        </authorList>
    </citation>
    <scope>NUCLEOTIDE SEQUENCE</scope>
</reference>
<name>A0A3B0SBY4_9ZZZZ</name>
<dbReference type="AlphaFoldDB" id="A0A3B0SBY4"/>
<feature type="non-terminal residue" evidence="1">
    <location>
        <position position="29"/>
    </location>
</feature>
<accession>A0A3B0SBY4</accession>
<dbReference type="EMBL" id="UOEF01000300">
    <property type="protein sequence ID" value="VAW00222.1"/>
    <property type="molecule type" value="Genomic_DNA"/>
</dbReference>
<protein>
    <submittedName>
        <fullName evidence="1">Uncharacterized protein</fullName>
    </submittedName>
</protein>
<evidence type="ECO:0000313" key="1">
    <source>
        <dbReference type="EMBL" id="VAW00222.1"/>
    </source>
</evidence>
<proteinExistence type="predicted"/>
<organism evidence="1">
    <name type="scientific">hydrothermal vent metagenome</name>
    <dbReference type="NCBI Taxonomy" id="652676"/>
    <lineage>
        <taxon>unclassified sequences</taxon>
        <taxon>metagenomes</taxon>
        <taxon>ecological metagenomes</taxon>
    </lineage>
</organism>
<sequence length="29" mass="3533">MMIPITFINLLRSNSRLFKHIRAIVHRRV</sequence>